<protein>
    <submittedName>
        <fullName evidence="2">DUF1801 domain-containing protein</fullName>
    </submittedName>
</protein>
<accession>A0A1I7TSP5</accession>
<organism evidence="1 2">
    <name type="scientific">Caenorhabditis tropicalis</name>
    <dbReference type="NCBI Taxonomy" id="1561998"/>
    <lineage>
        <taxon>Eukaryota</taxon>
        <taxon>Metazoa</taxon>
        <taxon>Ecdysozoa</taxon>
        <taxon>Nematoda</taxon>
        <taxon>Chromadorea</taxon>
        <taxon>Rhabditida</taxon>
        <taxon>Rhabditina</taxon>
        <taxon>Rhabditomorpha</taxon>
        <taxon>Rhabditoidea</taxon>
        <taxon>Rhabditidae</taxon>
        <taxon>Peloderinae</taxon>
        <taxon>Caenorhabditis</taxon>
    </lineage>
</organism>
<dbReference type="Proteomes" id="UP000095282">
    <property type="component" value="Unplaced"/>
</dbReference>
<reference evidence="2" key="1">
    <citation type="submission" date="2016-11" db="UniProtKB">
        <authorList>
            <consortium name="WormBaseParasite"/>
        </authorList>
    </citation>
    <scope>IDENTIFICATION</scope>
</reference>
<keyword evidence="1" id="KW-1185">Reference proteome</keyword>
<evidence type="ECO:0000313" key="2">
    <source>
        <dbReference type="WBParaSite" id="Csp11.Scaffold629.g11383.t1"/>
    </source>
</evidence>
<evidence type="ECO:0000313" key="1">
    <source>
        <dbReference type="Proteomes" id="UP000095282"/>
    </source>
</evidence>
<name>A0A1I7TSP5_9PELO</name>
<sequence length="109" mass="12785">MFVAPRPVAVKQMLSEEEINKVHGKIRGLNKLREHPRMALAELQEPLNILMFNLNSMIYFGRFQYNEEMKSYMTAGVELTKTIEDLIIRVVLRGENIEEVKVYLQEQCK</sequence>
<dbReference type="AlphaFoldDB" id="A0A1I7TSP5"/>
<dbReference type="WBParaSite" id="Csp11.Scaffold629.g11383.t1">
    <property type="protein sequence ID" value="Csp11.Scaffold629.g11383.t1"/>
    <property type="gene ID" value="Csp11.Scaffold629.g11383"/>
</dbReference>
<proteinExistence type="predicted"/>